<dbReference type="KEGG" id="dpx:DAPPUDRAFT_112577"/>
<keyword evidence="2" id="KW-1185">Reference proteome</keyword>
<protein>
    <submittedName>
        <fullName evidence="1">Uncharacterized protein</fullName>
    </submittedName>
</protein>
<gene>
    <name evidence="1" type="ORF">DAPPUDRAFT_112577</name>
</gene>
<dbReference type="HOGENOM" id="CLU_1972734_0_0_1"/>
<reference evidence="1 2" key="1">
    <citation type="journal article" date="2011" name="Science">
        <title>The ecoresponsive genome of Daphnia pulex.</title>
        <authorList>
            <person name="Colbourne J.K."/>
            <person name="Pfrender M.E."/>
            <person name="Gilbert D."/>
            <person name="Thomas W.K."/>
            <person name="Tucker A."/>
            <person name="Oakley T.H."/>
            <person name="Tokishita S."/>
            <person name="Aerts A."/>
            <person name="Arnold G.J."/>
            <person name="Basu M.K."/>
            <person name="Bauer D.J."/>
            <person name="Caceres C.E."/>
            <person name="Carmel L."/>
            <person name="Casola C."/>
            <person name="Choi J.H."/>
            <person name="Detter J.C."/>
            <person name="Dong Q."/>
            <person name="Dusheyko S."/>
            <person name="Eads B.D."/>
            <person name="Frohlich T."/>
            <person name="Geiler-Samerotte K.A."/>
            <person name="Gerlach D."/>
            <person name="Hatcher P."/>
            <person name="Jogdeo S."/>
            <person name="Krijgsveld J."/>
            <person name="Kriventseva E.V."/>
            <person name="Kultz D."/>
            <person name="Laforsch C."/>
            <person name="Lindquist E."/>
            <person name="Lopez J."/>
            <person name="Manak J.R."/>
            <person name="Muller J."/>
            <person name="Pangilinan J."/>
            <person name="Patwardhan R.P."/>
            <person name="Pitluck S."/>
            <person name="Pritham E.J."/>
            <person name="Rechtsteiner A."/>
            <person name="Rho M."/>
            <person name="Rogozin I.B."/>
            <person name="Sakarya O."/>
            <person name="Salamov A."/>
            <person name="Schaack S."/>
            <person name="Shapiro H."/>
            <person name="Shiga Y."/>
            <person name="Skalitzky C."/>
            <person name="Smith Z."/>
            <person name="Souvorov A."/>
            <person name="Sung W."/>
            <person name="Tang Z."/>
            <person name="Tsuchiya D."/>
            <person name="Tu H."/>
            <person name="Vos H."/>
            <person name="Wang M."/>
            <person name="Wolf Y.I."/>
            <person name="Yamagata H."/>
            <person name="Yamada T."/>
            <person name="Ye Y."/>
            <person name="Shaw J.R."/>
            <person name="Andrews J."/>
            <person name="Crease T.J."/>
            <person name="Tang H."/>
            <person name="Lucas S.M."/>
            <person name="Robertson H.M."/>
            <person name="Bork P."/>
            <person name="Koonin E.V."/>
            <person name="Zdobnov E.M."/>
            <person name="Grigoriev I.V."/>
            <person name="Lynch M."/>
            <person name="Boore J.L."/>
        </authorList>
    </citation>
    <scope>NUCLEOTIDE SEQUENCE [LARGE SCALE GENOMIC DNA]</scope>
</reference>
<name>E9HCJ1_DAPPU</name>
<evidence type="ECO:0000313" key="2">
    <source>
        <dbReference type="Proteomes" id="UP000000305"/>
    </source>
</evidence>
<proteinExistence type="predicted"/>
<sequence length="127" mass="14930">MEEKLYDRQVPPGRHESHFNPAEFVYKILERPIPLIPDDDLLAKLYIKLKDLILTFYKNVNFLEMSRYLKAKRKKGRKYIRSNFEKMNIPNITVKNEEDEGVRVYGNEVSSLEKGLEPSAGKDVKRS</sequence>
<organism evidence="1 2">
    <name type="scientific">Daphnia pulex</name>
    <name type="common">Water flea</name>
    <dbReference type="NCBI Taxonomy" id="6669"/>
    <lineage>
        <taxon>Eukaryota</taxon>
        <taxon>Metazoa</taxon>
        <taxon>Ecdysozoa</taxon>
        <taxon>Arthropoda</taxon>
        <taxon>Crustacea</taxon>
        <taxon>Branchiopoda</taxon>
        <taxon>Diplostraca</taxon>
        <taxon>Cladocera</taxon>
        <taxon>Anomopoda</taxon>
        <taxon>Daphniidae</taxon>
        <taxon>Daphnia</taxon>
    </lineage>
</organism>
<dbReference type="AlphaFoldDB" id="E9HCJ1"/>
<dbReference type="InParanoid" id="E9HCJ1"/>
<dbReference type="Proteomes" id="UP000000305">
    <property type="component" value="Unassembled WGS sequence"/>
</dbReference>
<dbReference type="EMBL" id="GL732620">
    <property type="protein sequence ID" value="EFX70569.1"/>
    <property type="molecule type" value="Genomic_DNA"/>
</dbReference>
<evidence type="ECO:0000313" key="1">
    <source>
        <dbReference type="EMBL" id="EFX70569.1"/>
    </source>
</evidence>
<accession>E9HCJ1</accession>